<dbReference type="AlphaFoldDB" id="A0AAD1SDC4"/>
<accession>A0AAD1SDC4</accession>
<dbReference type="Proteomes" id="UP001295444">
    <property type="component" value="Chromosome 06"/>
</dbReference>
<evidence type="ECO:0000256" key="1">
    <source>
        <dbReference type="SAM" id="MobiDB-lite"/>
    </source>
</evidence>
<feature type="region of interest" description="Disordered" evidence="1">
    <location>
        <begin position="1"/>
        <end position="27"/>
    </location>
</feature>
<sequence length="180" mass="18709">MASEVDSPGQCAAAVPTPPTALRASPGPAAKPALPLLLFPLDPACNGRFLELLSPAATSPSFPVREDTKTECSAVLLPPRSAVERPAVWLLPRSTPEHLAVFLPPRSGNERPAVSVPPHSSPKRLAVSAHSPVLLPPRLSPERSAVSTLSPVLLPPRSLPERSAVSDSVPEPAACNSSLA</sequence>
<name>A0AAD1SDC4_PELCU</name>
<proteinExistence type="predicted"/>
<feature type="region of interest" description="Disordered" evidence="1">
    <location>
        <begin position="103"/>
        <end position="180"/>
    </location>
</feature>
<evidence type="ECO:0000313" key="2">
    <source>
        <dbReference type="EMBL" id="CAH2299321.1"/>
    </source>
</evidence>
<organism evidence="2 3">
    <name type="scientific">Pelobates cultripes</name>
    <name type="common">Western spadefoot toad</name>
    <dbReference type="NCBI Taxonomy" id="61616"/>
    <lineage>
        <taxon>Eukaryota</taxon>
        <taxon>Metazoa</taxon>
        <taxon>Chordata</taxon>
        <taxon>Craniata</taxon>
        <taxon>Vertebrata</taxon>
        <taxon>Euteleostomi</taxon>
        <taxon>Amphibia</taxon>
        <taxon>Batrachia</taxon>
        <taxon>Anura</taxon>
        <taxon>Pelobatoidea</taxon>
        <taxon>Pelobatidae</taxon>
        <taxon>Pelobates</taxon>
    </lineage>
</organism>
<keyword evidence="3" id="KW-1185">Reference proteome</keyword>
<protein>
    <submittedName>
        <fullName evidence="2">Uncharacterized protein</fullName>
    </submittedName>
</protein>
<dbReference type="EMBL" id="OW240917">
    <property type="protein sequence ID" value="CAH2299321.1"/>
    <property type="molecule type" value="Genomic_DNA"/>
</dbReference>
<evidence type="ECO:0000313" key="3">
    <source>
        <dbReference type="Proteomes" id="UP001295444"/>
    </source>
</evidence>
<gene>
    <name evidence="2" type="ORF">PECUL_23A011333</name>
</gene>
<reference evidence="2" key="1">
    <citation type="submission" date="2022-03" db="EMBL/GenBank/DDBJ databases">
        <authorList>
            <person name="Alioto T."/>
            <person name="Alioto T."/>
            <person name="Gomez Garrido J."/>
        </authorList>
    </citation>
    <scope>NUCLEOTIDE SEQUENCE</scope>
</reference>